<name>A0A6M3IYW1_9ZZZZ</name>
<dbReference type="AlphaFoldDB" id="A0A6M3IYW1"/>
<gene>
    <name evidence="1" type="ORF">MM415B00708_0004</name>
</gene>
<evidence type="ECO:0000313" key="1">
    <source>
        <dbReference type="EMBL" id="QJA62869.1"/>
    </source>
</evidence>
<proteinExistence type="predicted"/>
<organism evidence="1">
    <name type="scientific">viral metagenome</name>
    <dbReference type="NCBI Taxonomy" id="1070528"/>
    <lineage>
        <taxon>unclassified sequences</taxon>
        <taxon>metagenomes</taxon>
        <taxon>organismal metagenomes</taxon>
    </lineage>
</organism>
<accession>A0A6M3IYW1</accession>
<protein>
    <submittedName>
        <fullName evidence="1">Uncharacterized protein</fullName>
    </submittedName>
</protein>
<dbReference type="EMBL" id="MT141484">
    <property type="protein sequence ID" value="QJA62869.1"/>
    <property type="molecule type" value="Genomic_DNA"/>
</dbReference>
<sequence length="111" mass="11793">MKRLWTFLVNLACLIAALSLPLVRAIGQVVVRPIVAALKAPPTVLLLLWRAAGTLMIIVSGNATRTGPAVRSHLDNMGIRCTRPARHPEGYASLARKLSTGLPTLGMCNAG</sequence>
<reference evidence="1" key="1">
    <citation type="submission" date="2020-03" db="EMBL/GenBank/DDBJ databases">
        <title>The deep terrestrial virosphere.</title>
        <authorList>
            <person name="Holmfeldt K."/>
            <person name="Nilsson E."/>
            <person name="Simone D."/>
            <person name="Lopez-Fernandez M."/>
            <person name="Wu X."/>
            <person name="de Brujin I."/>
            <person name="Lundin D."/>
            <person name="Andersson A."/>
            <person name="Bertilsson S."/>
            <person name="Dopson M."/>
        </authorList>
    </citation>
    <scope>NUCLEOTIDE SEQUENCE</scope>
    <source>
        <strain evidence="1">MM415B00708</strain>
    </source>
</reference>